<reference evidence="2" key="1">
    <citation type="submission" date="2017-11" db="EMBL/GenBank/DDBJ databases">
        <title>Genome sequence and characterization of the novel virulent phage PMBT3 infecting Pseudomonas sp.</title>
        <authorList>
            <person name="Koberg S."/>
            <person name="Brinks E."/>
            <person name="Heller K.J."/>
            <person name="Neve H."/>
            <person name="Franz C.M.A.P."/>
        </authorList>
    </citation>
    <scope>NUCLEOTIDE SEQUENCE [LARGE SCALE GENOMIC DNA]</scope>
</reference>
<evidence type="ECO:0000313" key="1">
    <source>
        <dbReference type="EMBL" id="AUM59674.1"/>
    </source>
</evidence>
<name>A0A2I6PHZ7_9CAUD</name>
<dbReference type="Gene3D" id="1.20.5.340">
    <property type="match status" value="1"/>
</dbReference>
<sequence>MKSTSKVQVRTPVGLVDAPCFYQWKQHIGGMDFEFGLHIAAGHPKGFVAPLAISELETGFDTKATIRHPKTGAPLSSSNIQGLKSNEVKAAAKAALHNLIHKRIGAGRFLQAMLGAQMQISKVDLSKYEYKGHPDQLPPIKGGLAKPGTATFSTTATPEQAAVLDQLLGACEVCNGSKVVSTTDVDHEGNHIEITCPACIPKAIALPETPVSQMGGVGYRFDVAMTPGDPTADQYIPSPEEAAAALEDAATMNDNMRKFGTIDVPDWGSPTEEEWYEGLEPANKLEYLRSKLAERQAYSKQLTATATKADYDRIDDIDSECRDIEAKLKALEESITGMVDDSLNTLKASRDALQQRADQHGTMTGDTTEQDYEALSGEIADLNDKIADLEGKPCSN</sequence>
<dbReference type="KEGG" id="vg:54987013"/>
<organism evidence="1 2">
    <name type="scientific">Pseudomonas phage PMBT3</name>
    <dbReference type="NCBI Taxonomy" id="2059856"/>
    <lineage>
        <taxon>Viruses</taxon>
        <taxon>Duplodnaviria</taxon>
        <taxon>Heunggongvirae</taxon>
        <taxon>Uroviricota</taxon>
        <taxon>Caudoviricetes</taxon>
        <taxon>Maxrubnervirus</taxon>
        <taxon>Maxrubnervirus PMBT3</taxon>
    </lineage>
</organism>
<accession>A0A2I6PHZ7</accession>
<dbReference type="RefSeq" id="YP_009796623.1">
    <property type="nucleotide sequence ID" value="NC_047902.1"/>
</dbReference>
<dbReference type="Proteomes" id="UP000240704">
    <property type="component" value="Segment"/>
</dbReference>
<protein>
    <submittedName>
        <fullName evidence="1">Chromosome segregation domain protein</fullName>
    </submittedName>
</protein>
<keyword evidence="2" id="KW-1185">Reference proteome</keyword>
<dbReference type="GeneID" id="54987013"/>
<evidence type="ECO:0000313" key="2">
    <source>
        <dbReference type="Proteomes" id="UP000240704"/>
    </source>
</evidence>
<proteinExistence type="predicted"/>
<dbReference type="EMBL" id="MG596799">
    <property type="protein sequence ID" value="AUM59674.1"/>
    <property type="molecule type" value="Genomic_DNA"/>
</dbReference>